<dbReference type="PANTHER" id="PTHR45996">
    <property type="entry name" value="AGAP001464-PB"/>
    <property type="match status" value="1"/>
</dbReference>
<evidence type="ECO:0000256" key="5">
    <source>
        <dbReference type="ARBA" id="ARBA00022968"/>
    </source>
</evidence>
<keyword evidence="11" id="KW-0804">Transcription</keyword>
<feature type="coiled-coil region" evidence="14">
    <location>
        <begin position="170"/>
        <end position="197"/>
    </location>
</feature>
<comment type="caution">
    <text evidence="18">The sequence shown here is derived from an EMBL/GenBank/DDBJ whole genome shotgun (WGS) entry which is preliminary data.</text>
</comment>
<keyword evidence="6 16" id="KW-1133">Transmembrane helix</keyword>
<keyword evidence="8" id="KW-0238">DNA-binding</keyword>
<dbReference type="SMART" id="SM00338">
    <property type="entry name" value="BRLZ"/>
    <property type="match status" value="1"/>
</dbReference>
<feature type="region of interest" description="Disordered" evidence="15">
    <location>
        <begin position="258"/>
        <end position="354"/>
    </location>
</feature>
<gene>
    <name evidence="18" type="primary">CREB3</name>
    <name evidence="18" type="ORF">Y1Q_0020336</name>
</gene>
<keyword evidence="10" id="KW-0010">Activator</keyword>
<evidence type="ECO:0000256" key="13">
    <source>
        <dbReference type="ARBA" id="ARBA00023242"/>
    </source>
</evidence>
<dbReference type="STRING" id="8496.A0A151MRC6"/>
<organism evidence="18 19">
    <name type="scientific">Alligator mississippiensis</name>
    <name type="common">American alligator</name>
    <dbReference type="NCBI Taxonomy" id="8496"/>
    <lineage>
        <taxon>Eukaryota</taxon>
        <taxon>Metazoa</taxon>
        <taxon>Chordata</taxon>
        <taxon>Craniata</taxon>
        <taxon>Vertebrata</taxon>
        <taxon>Euteleostomi</taxon>
        <taxon>Archelosauria</taxon>
        <taxon>Archosauria</taxon>
        <taxon>Crocodylia</taxon>
        <taxon>Alligatoridae</taxon>
        <taxon>Alligatorinae</taxon>
        <taxon>Alligator</taxon>
    </lineage>
</organism>
<dbReference type="GO" id="GO:0005789">
    <property type="term" value="C:endoplasmic reticulum membrane"/>
    <property type="evidence" value="ECO:0007669"/>
    <property type="project" value="UniProtKB-SubCell"/>
</dbReference>
<feature type="transmembrane region" description="Helical" evidence="16">
    <location>
        <begin position="212"/>
        <end position="231"/>
    </location>
</feature>
<reference evidence="18 19" key="1">
    <citation type="journal article" date="2012" name="Genome Biol.">
        <title>Sequencing three crocodilian genomes to illuminate the evolution of archosaurs and amniotes.</title>
        <authorList>
            <person name="St John J.A."/>
            <person name="Braun E.L."/>
            <person name="Isberg S.R."/>
            <person name="Miles L.G."/>
            <person name="Chong A.Y."/>
            <person name="Gongora J."/>
            <person name="Dalzell P."/>
            <person name="Moran C."/>
            <person name="Bed'hom B."/>
            <person name="Abzhanov A."/>
            <person name="Burgess S.C."/>
            <person name="Cooksey A.M."/>
            <person name="Castoe T.A."/>
            <person name="Crawford N.G."/>
            <person name="Densmore L.D."/>
            <person name="Drew J.C."/>
            <person name="Edwards S.V."/>
            <person name="Faircloth B.C."/>
            <person name="Fujita M.K."/>
            <person name="Greenwold M.J."/>
            <person name="Hoffmann F.G."/>
            <person name="Howard J.M."/>
            <person name="Iguchi T."/>
            <person name="Janes D.E."/>
            <person name="Khan S.Y."/>
            <person name="Kohno S."/>
            <person name="de Koning A.J."/>
            <person name="Lance S.L."/>
            <person name="McCarthy F.M."/>
            <person name="McCormack J.E."/>
            <person name="Merchant M.E."/>
            <person name="Peterson D.G."/>
            <person name="Pollock D.D."/>
            <person name="Pourmand N."/>
            <person name="Raney B.J."/>
            <person name="Roessler K.A."/>
            <person name="Sanford J.R."/>
            <person name="Sawyer R.H."/>
            <person name="Schmidt C.J."/>
            <person name="Triplett E.W."/>
            <person name="Tuberville T.D."/>
            <person name="Venegas-Anaya M."/>
            <person name="Howard J.T."/>
            <person name="Jarvis E.D."/>
            <person name="Guillette L.J.Jr."/>
            <person name="Glenn T.C."/>
            <person name="Green R.E."/>
            <person name="Ray D.A."/>
        </authorList>
    </citation>
    <scope>NUCLEOTIDE SEQUENCE [LARGE SCALE GENOMIC DNA]</scope>
    <source>
        <strain evidence="18">KSC_2009_1</strain>
    </source>
</reference>
<dbReference type="FunFam" id="1.20.5.170:FF:000042">
    <property type="entry name" value="Cyclic AMP-responsive element-binding protein 3-like protein 3"/>
    <property type="match status" value="1"/>
</dbReference>
<evidence type="ECO:0000256" key="6">
    <source>
        <dbReference type="ARBA" id="ARBA00022989"/>
    </source>
</evidence>
<dbReference type="GO" id="GO:0005634">
    <property type="term" value="C:nucleus"/>
    <property type="evidence" value="ECO:0007669"/>
    <property type="project" value="TreeGrafter"/>
</dbReference>
<keyword evidence="4" id="KW-0256">Endoplasmic reticulum</keyword>
<feature type="domain" description="BZIP" evidence="17">
    <location>
        <begin position="131"/>
        <end position="194"/>
    </location>
</feature>
<protein>
    <submittedName>
        <fullName evidence="18">Cyclic AMP-responsive element-binding protein 3</fullName>
    </submittedName>
</protein>
<evidence type="ECO:0000256" key="12">
    <source>
        <dbReference type="ARBA" id="ARBA00023180"/>
    </source>
</evidence>
<dbReference type="InterPro" id="IPR004827">
    <property type="entry name" value="bZIP"/>
</dbReference>
<dbReference type="InterPro" id="IPR046347">
    <property type="entry name" value="bZIP_sf"/>
</dbReference>
<keyword evidence="14" id="KW-0175">Coiled coil</keyword>
<keyword evidence="12" id="KW-0325">Glycoprotein</keyword>
<dbReference type="SUPFAM" id="SSF57959">
    <property type="entry name" value="Leucine zipper domain"/>
    <property type="match status" value="1"/>
</dbReference>
<evidence type="ECO:0000256" key="10">
    <source>
        <dbReference type="ARBA" id="ARBA00023159"/>
    </source>
</evidence>
<dbReference type="EMBL" id="AKHW03005381">
    <property type="protein sequence ID" value="KYO27096.1"/>
    <property type="molecule type" value="Genomic_DNA"/>
</dbReference>
<keyword evidence="13" id="KW-0539">Nucleus</keyword>
<feature type="compositionally biased region" description="Gly residues" evidence="15">
    <location>
        <begin position="42"/>
        <end position="52"/>
    </location>
</feature>
<dbReference type="GO" id="GO:0000981">
    <property type="term" value="F:DNA-binding transcription factor activity, RNA polymerase II-specific"/>
    <property type="evidence" value="ECO:0007669"/>
    <property type="project" value="TreeGrafter"/>
</dbReference>
<accession>A0A151MRC6</accession>
<feature type="compositionally biased region" description="Polar residues" evidence="15">
    <location>
        <begin position="331"/>
        <end position="341"/>
    </location>
</feature>
<dbReference type="eggNOG" id="KOG0709">
    <property type="taxonomic scope" value="Eukaryota"/>
</dbReference>
<keyword evidence="3 16" id="KW-0812">Transmembrane</keyword>
<dbReference type="CDD" id="cd14689">
    <property type="entry name" value="bZIP_CREB3"/>
    <property type="match status" value="1"/>
</dbReference>
<name>A0A151MRC6_ALLMI</name>
<evidence type="ECO:0000256" key="8">
    <source>
        <dbReference type="ARBA" id="ARBA00023125"/>
    </source>
</evidence>
<proteinExistence type="inferred from homology"/>
<keyword evidence="7" id="KW-0805">Transcription regulation</keyword>
<keyword evidence="5" id="KW-0735">Signal-anchor</keyword>
<evidence type="ECO:0000256" key="1">
    <source>
        <dbReference type="ARBA" id="ARBA00004648"/>
    </source>
</evidence>
<evidence type="ECO:0000256" key="7">
    <source>
        <dbReference type="ARBA" id="ARBA00023015"/>
    </source>
</evidence>
<feature type="compositionally biased region" description="Low complexity" evidence="15">
    <location>
        <begin position="292"/>
        <end position="309"/>
    </location>
</feature>
<feature type="compositionally biased region" description="Polar residues" evidence="15">
    <location>
        <begin position="281"/>
        <end position="291"/>
    </location>
</feature>
<evidence type="ECO:0000259" key="17">
    <source>
        <dbReference type="PROSITE" id="PS50217"/>
    </source>
</evidence>
<dbReference type="InterPro" id="IPR051381">
    <property type="entry name" value="CREB_ATF_subfamily"/>
</dbReference>
<dbReference type="Proteomes" id="UP000050525">
    <property type="component" value="Unassembled WGS sequence"/>
</dbReference>
<dbReference type="PANTHER" id="PTHR45996:SF4">
    <property type="entry name" value="CYCLIC AMP-RESPONSIVE ELEMENT-BINDING PROTEIN 3"/>
    <property type="match status" value="1"/>
</dbReference>
<evidence type="ECO:0000256" key="15">
    <source>
        <dbReference type="SAM" id="MobiDB-lite"/>
    </source>
</evidence>
<evidence type="ECO:0000256" key="14">
    <source>
        <dbReference type="SAM" id="Coils"/>
    </source>
</evidence>
<evidence type="ECO:0000256" key="4">
    <source>
        <dbReference type="ARBA" id="ARBA00022824"/>
    </source>
</evidence>
<dbReference type="Pfam" id="PF00170">
    <property type="entry name" value="bZIP_1"/>
    <property type="match status" value="1"/>
</dbReference>
<dbReference type="GO" id="GO:0000978">
    <property type="term" value="F:RNA polymerase II cis-regulatory region sequence-specific DNA binding"/>
    <property type="evidence" value="ECO:0007669"/>
    <property type="project" value="TreeGrafter"/>
</dbReference>
<keyword evidence="9 16" id="KW-0472">Membrane</keyword>
<evidence type="ECO:0000256" key="2">
    <source>
        <dbReference type="ARBA" id="ARBA00009050"/>
    </source>
</evidence>
<dbReference type="Gene3D" id="1.20.5.170">
    <property type="match status" value="1"/>
</dbReference>
<sequence>MRPRDPPTATSSSTWVRTGRPRAEPRGAGGCGRGCPEPPGPGAGGGGCGSVGRGSSDPFPPLPDAWAGLESAEETSGSEQSLSFPVAVAVEDVVPGTPTQLDLTEEERQLLEKDGVTLPSHLPLTKAEERLLKRVRRKIRNKQSAQDSRRRKKIYVDGLESRVVACTVQNHELQKKVQLLQKQNMSLLEQLRKLQALVRQSSTKTTTASTCIAVMFLSFCLILTPSLFFGAGGRQQELRGVLSRQIREFPSMGDAWAVAPDGQEESMPKGLAPEPEPGLQDSLNRSQEGSHSLSKAESHSAISSNSSSDPPAPSASVQGSQQAGHPPQEPSGRSSLPSTVPVSWEAKKQEWVERSTSVIIQQHHADEM</sequence>
<keyword evidence="19" id="KW-1185">Reference proteome</keyword>
<evidence type="ECO:0000313" key="19">
    <source>
        <dbReference type="Proteomes" id="UP000050525"/>
    </source>
</evidence>
<comment type="similarity">
    <text evidence="2">Belongs to the bZIP family. ATF subfamily.</text>
</comment>
<evidence type="ECO:0000256" key="3">
    <source>
        <dbReference type="ARBA" id="ARBA00022692"/>
    </source>
</evidence>
<evidence type="ECO:0000313" key="18">
    <source>
        <dbReference type="EMBL" id="KYO27096.1"/>
    </source>
</evidence>
<evidence type="ECO:0000256" key="11">
    <source>
        <dbReference type="ARBA" id="ARBA00023163"/>
    </source>
</evidence>
<dbReference type="AlphaFoldDB" id="A0A151MRC6"/>
<dbReference type="PROSITE" id="PS50217">
    <property type="entry name" value="BZIP"/>
    <property type="match status" value="1"/>
</dbReference>
<feature type="region of interest" description="Disordered" evidence="15">
    <location>
        <begin position="1"/>
        <end position="82"/>
    </location>
</feature>
<evidence type="ECO:0000256" key="16">
    <source>
        <dbReference type="SAM" id="Phobius"/>
    </source>
</evidence>
<evidence type="ECO:0000256" key="9">
    <source>
        <dbReference type="ARBA" id="ARBA00023136"/>
    </source>
</evidence>
<comment type="subcellular location">
    <subcellularLocation>
        <location evidence="1">Endoplasmic reticulum membrane</location>
        <topology evidence="1">Single-pass type II membrane protein</topology>
    </subcellularLocation>
</comment>